<feature type="compositionally biased region" description="Polar residues" evidence="2">
    <location>
        <begin position="915"/>
        <end position="930"/>
    </location>
</feature>
<feature type="compositionally biased region" description="Basic and acidic residues" evidence="2">
    <location>
        <begin position="1344"/>
        <end position="1353"/>
    </location>
</feature>
<protein>
    <submittedName>
        <fullName evidence="3">Uncharacterized protein</fullName>
    </submittedName>
</protein>
<proteinExistence type="predicted"/>
<feature type="compositionally biased region" description="Low complexity" evidence="2">
    <location>
        <begin position="1354"/>
        <end position="1366"/>
    </location>
</feature>
<dbReference type="RefSeq" id="XP_001021353.1">
    <property type="nucleotide sequence ID" value="XM_001021353.1"/>
</dbReference>
<feature type="compositionally biased region" description="Polar residues" evidence="2">
    <location>
        <begin position="898"/>
        <end position="907"/>
    </location>
</feature>
<feature type="coiled-coil region" evidence="1">
    <location>
        <begin position="746"/>
        <end position="781"/>
    </location>
</feature>
<name>I7M2Q6_TETTS</name>
<dbReference type="EMBL" id="GG662605">
    <property type="protein sequence ID" value="EAS01108.1"/>
    <property type="molecule type" value="Genomic_DNA"/>
</dbReference>
<feature type="region of interest" description="Disordered" evidence="2">
    <location>
        <begin position="875"/>
        <end position="937"/>
    </location>
</feature>
<evidence type="ECO:0000256" key="2">
    <source>
        <dbReference type="SAM" id="MobiDB-lite"/>
    </source>
</evidence>
<gene>
    <name evidence="3" type="ORF">TTHERM_00316610</name>
</gene>
<dbReference type="GeneID" id="7829745"/>
<feature type="coiled-coil region" evidence="1">
    <location>
        <begin position="823"/>
        <end position="850"/>
    </location>
</feature>
<keyword evidence="1" id="KW-0175">Coiled coil</keyword>
<evidence type="ECO:0000313" key="3">
    <source>
        <dbReference type="EMBL" id="EAS01108.1"/>
    </source>
</evidence>
<evidence type="ECO:0000313" key="4">
    <source>
        <dbReference type="Proteomes" id="UP000009168"/>
    </source>
</evidence>
<organism evidence="3 4">
    <name type="scientific">Tetrahymena thermophila (strain SB210)</name>
    <dbReference type="NCBI Taxonomy" id="312017"/>
    <lineage>
        <taxon>Eukaryota</taxon>
        <taxon>Sar</taxon>
        <taxon>Alveolata</taxon>
        <taxon>Ciliophora</taxon>
        <taxon>Intramacronucleata</taxon>
        <taxon>Oligohymenophorea</taxon>
        <taxon>Hymenostomatida</taxon>
        <taxon>Tetrahymenina</taxon>
        <taxon>Tetrahymenidae</taxon>
        <taxon>Tetrahymena</taxon>
    </lineage>
</organism>
<feature type="coiled-coil region" evidence="1">
    <location>
        <begin position="414"/>
        <end position="462"/>
    </location>
</feature>
<feature type="compositionally biased region" description="Polar residues" evidence="2">
    <location>
        <begin position="1199"/>
        <end position="1216"/>
    </location>
</feature>
<dbReference type="KEGG" id="tet:TTHERM_00316610"/>
<reference evidence="4" key="1">
    <citation type="journal article" date="2006" name="PLoS Biol.">
        <title>Macronuclear genome sequence of the ciliate Tetrahymena thermophila, a model eukaryote.</title>
        <authorList>
            <person name="Eisen J.A."/>
            <person name="Coyne R.S."/>
            <person name="Wu M."/>
            <person name="Wu D."/>
            <person name="Thiagarajan M."/>
            <person name="Wortman J.R."/>
            <person name="Badger J.H."/>
            <person name="Ren Q."/>
            <person name="Amedeo P."/>
            <person name="Jones K.M."/>
            <person name="Tallon L.J."/>
            <person name="Delcher A.L."/>
            <person name="Salzberg S.L."/>
            <person name="Silva J.C."/>
            <person name="Haas B.J."/>
            <person name="Majoros W.H."/>
            <person name="Farzad M."/>
            <person name="Carlton J.M."/>
            <person name="Smith R.K. Jr."/>
            <person name="Garg J."/>
            <person name="Pearlman R.E."/>
            <person name="Karrer K.M."/>
            <person name="Sun L."/>
            <person name="Manning G."/>
            <person name="Elde N.C."/>
            <person name="Turkewitz A.P."/>
            <person name="Asai D.J."/>
            <person name="Wilkes D.E."/>
            <person name="Wang Y."/>
            <person name="Cai H."/>
            <person name="Collins K."/>
            <person name="Stewart B.A."/>
            <person name="Lee S.R."/>
            <person name="Wilamowska K."/>
            <person name="Weinberg Z."/>
            <person name="Ruzzo W.L."/>
            <person name="Wloga D."/>
            <person name="Gaertig J."/>
            <person name="Frankel J."/>
            <person name="Tsao C.-C."/>
            <person name="Gorovsky M.A."/>
            <person name="Keeling P.J."/>
            <person name="Waller R.F."/>
            <person name="Patron N.J."/>
            <person name="Cherry J.M."/>
            <person name="Stover N.A."/>
            <person name="Krieger C.J."/>
            <person name="del Toro C."/>
            <person name="Ryder H.F."/>
            <person name="Williamson S.C."/>
            <person name="Barbeau R.A."/>
            <person name="Hamilton E.P."/>
            <person name="Orias E."/>
        </authorList>
    </citation>
    <scope>NUCLEOTIDE SEQUENCE [LARGE SCALE GENOMIC DNA]</scope>
    <source>
        <strain evidence="4">SB210</strain>
    </source>
</reference>
<dbReference type="HOGENOM" id="CLU_256687_0_0_1"/>
<dbReference type="Proteomes" id="UP000009168">
    <property type="component" value="Unassembled WGS sequence"/>
</dbReference>
<accession>I7M2Q6</accession>
<sequence length="1366" mass="157628">MRSQNSCLINGINNNVNNKSQSKFSTFIDKKAVGTAKTRQRPTQLGGITQVGVNQSTSLQHLHLVASPDSSQFHHQQQQQQLQQANHNINLQSSPQSTAHLSFLIKPGFQLNNINYSQNNRMANNSCSNIPTQSLINSMMNENQSQLFETSQIHNHNKQQSYGSSTNLRNHSHYQGQQQQLNIFQQFKNNFFKQPTFSHPSSTTNQDKRFSEQLNSKSTVKLMQLVQNQHETDTCPQNIFQNISQKAQMKNQSSSRNNQKLRKTNSMSMIRLRQSQDSFLDQIINGESHINQARVNCQAKKKKKTKKYGMATGGYVVSPTSLPSNSTPKTIAPNSAAATLSKMIQSSTNRIKSIPSPSTVHTHLQNKTLDSFKQYQILTNPTSSQSEQSPELFQKLKKKKMLLYQQNSKTNSNLLIVNEQIQKKQQKQQNMQQQKQIQNDDLNNKNNQNLQVIDQHQMLQQENYIQPFENTPSYQMWLLQQQQEQQYTQQPHFVDNTTIPISSQTLKNTASTLSQQSLTSGWQFSCQQLPFQIVNSCNLDGCTTNSNLKQSSKTNSLFDKLNQINKQSNKNLISSKNSTQNLPSQENFETQSNNLNFQVYSDQHQNKIQSIRNQESLKNNEGETFQNTHLVSRLKDLIGCQSNNSTQSPKTSSDSKKVEDCLTDNIVENDNNKSLNLTNQLMQSAQQIHIPLPSQALKSNQYDQYVSILEEFKNLQHDQNLQEFVDYLIVFARKYVKPIPQIVKNAQQISSQCKKKDEEVNKLKQEKLSILNEKNKQQQQKQFVQNDKMVPQYIQISQQNQQTLKELHTPSTQIEETSQQSLVIDQQTQIQMLKKQIEDKDNQLSNLIQRENVTIAYFKQLQKLGYLTISSSLASDSSERNRNGNTTSNIEDKKTGIDLSNHNTPHSINPLEYSGNKSPNPFNAYNQHNQQSEEKDYQFSSNFISIPSNDNESNKIQQQYLQSHFQKMAQNHSQNHENFLSEQPSSIRQSSGKSYQNQQEINQQFNQWLKFINNKKKVQTKQQSQFNVLNKVSPQNQIDTKKQNNGCNKYQQNTQTNYLNPDFSMNLDHSQPTQTNSVSDRNSNEMHQNKILNMKTNQVKTEAIDERKNKDQHISRAIEQVLQRNQSNQIIPKLENTKQDKIEIQKDLDNSMQRYTAAAVDKYIDPQGEGIQQESQNPQFKFQLNNQMSLEDYKKKTSKLSSVSNSARNSFTSKSSFIDDDDDDQNKLEIQNKIFSAQLELQQRYNQTMIIKSKSSSNLNENIRQKLKLDLSILKSPQSSKNQLTQGKIIGFQQNNNLESLQQQQAKQQEVPEQNQVMDYYDEFMSKIDEFSLSWRKAVIDESQKYQNRDNPFKKQQLIDQQKQLQ</sequence>
<feature type="region of interest" description="Disordered" evidence="2">
    <location>
        <begin position="1344"/>
        <end position="1366"/>
    </location>
</feature>
<dbReference type="InParanoid" id="I7M2Q6"/>
<keyword evidence="4" id="KW-1185">Reference proteome</keyword>
<feature type="region of interest" description="Disordered" evidence="2">
    <location>
        <begin position="1199"/>
        <end position="1222"/>
    </location>
</feature>
<evidence type="ECO:0000256" key="1">
    <source>
        <dbReference type="SAM" id="Coils"/>
    </source>
</evidence>